<reference evidence="2" key="2">
    <citation type="submission" date="2020-09" db="EMBL/GenBank/DDBJ databases">
        <authorList>
            <person name="Sun Q."/>
            <person name="Zhou Y."/>
        </authorList>
    </citation>
    <scope>NUCLEOTIDE SEQUENCE</scope>
    <source>
        <strain evidence="2">CGMCC 1.15095</strain>
    </source>
</reference>
<dbReference type="InterPro" id="IPR003695">
    <property type="entry name" value="Ppx_GppA_N"/>
</dbReference>
<dbReference type="PANTHER" id="PTHR30005">
    <property type="entry name" value="EXOPOLYPHOSPHATASE"/>
    <property type="match status" value="1"/>
</dbReference>
<evidence type="ECO:0000313" key="2">
    <source>
        <dbReference type="EMBL" id="GGC06455.1"/>
    </source>
</evidence>
<dbReference type="Gene3D" id="3.30.420.150">
    <property type="entry name" value="Exopolyphosphatase. Domain 2"/>
    <property type="match status" value="1"/>
</dbReference>
<evidence type="ECO:0000313" key="3">
    <source>
        <dbReference type="Proteomes" id="UP000608154"/>
    </source>
</evidence>
<name>A0A916X579_9SPHN</name>
<dbReference type="AlphaFoldDB" id="A0A916X579"/>
<reference evidence="2" key="1">
    <citation type="journal article" date="2014" name="Int. J. Syst. Evol. Microbiol.">
        <title>Complete genome sequence of Corynebacterium casei LMG S-19264T (=DSM 44701T), isolated from a smear-ripened cheese.</title>
        <authorList>
            <consortium name="US DOE Joint Genome Institute (JGI-PGF)"/>
            <person name="Walter F."/>
            <person name="Albersmeier A."/>
            <person name="Kalinowski J."/>
            <person name="Ruckert C."/>
        </authorList>
    </citation>
    <scope>NUCLEOTIDE SEQUENCE</scope>
    <source>
        <strain evidence="2">CGMCC 1.15095</strain>
    </source>
</reference>
<evidence type="ECO:0000259" key="1">
    <source>
        <dbReference type="Pfam" id="PF02541"/>
    </source>
</evidence>
<gene>
    <name evidence="2" type="ORF">GCM10011494_26350</name>
</gene>
<dbReference type="Gene3D" id="1.10.3210.10">
    <property type="entry name" value="Hypothetical protein af1432"/>
    <property type="match status" value="1"/>
</dbReference>
<dbReference type="InterPro" id="IPR043129">
    <property type="entry name" value="ATPase_NBD"/>
</dbReference>
<dbReference type="EMBL" id="BMHK01000017">
    <property type="protein sequence ID" value="GGC06455.1"/>
    <property type="molecule type" value="Genomic_DNA"/>
</dbReference>
<dbReference type="SUPFAM" id="SSF53067">
    <property type="entry name" value="Actin-like ATPase domain"/>
    <property type="match status" value="2"/>
</dbReference>
<feature type="domain" description="Ppx/GppA phosphatase N-terminal" evidence="1">
    <location>
        <begin position="33"/>
        <end position="298"/>
    </location>
</feature>
<dbReference type="PANTHER" id="PTHR30005:SF0">
    <property type="entry name" value="RETROGRADE REGULATION PROTEIN 2"/>
    <property type="match status" value="1"/>
</dbReference>
<keyword evidence="3" id="KW-1185">Reference proteome</keyword>
<accession>A0A916X579</accession>
<dbReference type="Gene3D" id="3.30.420.40">
    <property type="match status" value="1"/>
</dbReference>
<comment type="caution">
    <text evidence="2">The sequence shown here is derived from an EMBL/GenBank/DDBJ whole genome shotgun (WGS) entry which is preliminary data.</text>
</comment>
<dbReference type="GO" id="GO:0016462">
    <property type="term" value="F:pyrophosphatase activity"/>
    <property type="evidence" value="ECO:0007669"/>
    <property type="project" value="TreeGrafter"/>
</dbReference>
<protein>
    <submittedName>
        <fullName evidence="2">Exopolyphosphatase</fullName>
    </submittedName>
</protein>
<dbReference type="InterPro" id="IPR050273">
    <property type="entry name" value="GppA/Ppx_hydrolase"/>
</dbReference>
<dbReference type="RefSeq" id="WP_188772014.1">
    <property type="nucleotide sequence ID" value="NZ_BMHK01000017.1"/>
</dbReference>
<organism evidence="2 3">
    <name type="scientific">Novosphingobium endophyticum</name>
    <dbReference type="NCBI Taxonomy" id="1955250"/>
    <lineage>
        <taxon>Bacteria</taxon>
        <taxon>Pseudomonadati</taxon>
        <taxon>Pseudomonadota</taxon>
        <taxon>Alphaproteobacteria</taxon>
        <taxon>Sphingomonadales</taxon>
        <taxon>Sphingomonadaceae</taxon>
        <taxon>Novosphingobium</taxon>
    </lineage>
</organism>
<dbReference type="Pfam" id="PF02541">
    <property type="entry name" value="Ppx-GppA"/>
    <property type="match status" value="1"/>
</dbReference>
<proteinExistence type="predicted"/>
<dbReference type="CDD" id="cd24052">
    <property type="entry name" value="ASKHA_NBD_HpPPX-GppA-like"/>
    <property type="match status" value="1"/>
</dbReference>
<sequence>MNAITHSSEKRAIIDIGSNTVRLVVYNGPPRAPVVILNEKVNARLGKDLDKTGAISEKSMRAALSSLARFAELLRLMQVDKVECVATAAARDASNGPEFLEEVRGFGLSPRLLSGEEEARASATGIIAAFPGAKGIAADLGGGSLELVEIDGEVRSNGITLPFGTLRLPELRADGPDAFAAIVRDALSKRKWNRGKGLPLYIVGGSWRALALQAMAAIDWPLDDPHDFEISAEEALQLCRIFEKGKLRKADPRITTARMATLPDAAALLVQIVEQIAPSRLIFSSWGLREGLLYQQLPESVKAEDPMLASVSAFARATFVPVETAAAVAAWTAPVCEDAPRDGNLRHASTLLALAAMRTEPNMRTDEAMTWALRKRWIGLDKRGRGMMAMTVFANSGLTDVPAQFGRLADQDDLDRAIGWGLAVRLCRRLTGGMMSALEHSTLTIEEGRLVLSLDETIGALYSTGAGKDLKVLADWLGLEPDVRVADRMPAEG</sequence>
<dbReference type="Proteomes" id="UP000608154">
    <property type="component" value="Unassembled WGS sequence"/>
</dbReference>